<dbReference type="Gene3D" id="3.50.50.60">
    <property type="entry name" value="FAD/NAD(P)-binding domain"/>
    <property type="match status" value="1"/>
</dbReference>
<dbReference type="InterPro" id="IPR050816">
    <property type="entry name" value="Flavin-dep_Halogenase_NPB"/>
</dbReference>
<dbReference type="PANTHER" id="PTHR43747">
    <property type="entry name" value="FAD-BINDING PROTEIN"/>
    <property type="match status" value="1"/>
</dbReference>
<dbReference type="Pfam" id="PF04820">
    <property type="entry name" value="Trp_halogenase"/>
    <property type="match status" value="1"/>
</dbReference>
<dbReference type="PANTHER" id="PTHR43747:SF4">
    <property type="entry name" value="FLAVIN-DEPENDENT TRYPTOPHAN HALOGENASE"/>
    <property type="match status" value="1"/>
</dbReference>
<accession>A0ABW2IPT5</accession>
<proteinExistence type="predicted"/>
<dbReference type="SUPFAM" id="SSF51905">
    <property type="entry name" value="FAD/NAD(P)-binding domain"/>
    <property type="match status" value="1"/>
</dbReference>
<dbReference type="Proteomes" id="UP001596492">
    <property type="component" value="Unassembled WGS sequence"/>
</dbReference>
<reference evidence="2" key="1">
    <citation type="journal article" date="2019" name="Int. J. Syst. Evol. Microbiol.">
        <title>The Global Catalogue of Microorganisms (GCM) 10K type strain sequencing project: providing services to taxonomists for standard genome sequencing and annotation.</title>
        <authorList>
            <consortium name="The Broad Institute Genomics Platform"/>
            <consortium name="The Broad Institute Genome Sequencing Center for Infectious Disease"/>
            <person name="Wu L."/>
            <person name="Ma J."/>
        </authorList>
    </citation>
    <scope>NUCLEOTIDE SEQUENCE [LARGE SCALE GENOMIC DNA]</scope>
    <source>
        <strain evidence="2">CCUG 51308</strain>
    </source>
</reference>
<dbReference type="RefSeq" id="WP_382168876.1">
    <property type="nucleotide sequence ID" value="NZ_JBHTBR010000009.1"/>
</dbReference>
<dbReference type="InterPro" id="IPR006905">
    <property type="entry name" value="Flavin_halogenase"/>
</dbReference>
<dbReference type="GO" id="GO:0016491">
    <property type="term" value="F:oxidoreductase activity"/>
    <property type="evidence" value="ECO:0007669"/>
    <property type="project" value="UniProtKB-KW"/>
</dbReference>
<keyword evidence="2" id="KW-1185">Reference proteome</keyword>
<name>A0ABW2IPT5_9PROT</name>
<comment type="caution">
    <text evidence="1">The sequence shown here is derived from an EMBL/GenBank/DDBJ whole genome shotgun (WGS) entry which is preliminary data.</text>
</comment>
<dbReference type="PIRSF" id="PIRSF011396">
    <property type="entry name" value="Trp_halogenase"/>
    <property type="match status" value="1"/>
</dbReference>
<sequence length="503" mass="57501">MSNSKVKTILIVGGGTAGWMTAIAIASVLKQDNVQITLIESREVGIVGVGEATLPHIRYFIQSLGIDEREFVAATDATIKLGIEFVDWGCKGDRYIHPFGEYGLPNDGIAFHHFYNKFKEMSPICDYSLPVVAAKKGKFYPPSKNLSSVNSTYQFAYQFDATKFAPFLRKKSEKLGVKRVEGKIIDVKKHADGNIASVSTEDGRCLEADFFVDCSGFSGLLVDKALGTKWQSWAEWLPCNRAVVAPCEHAGPLLPYTRATAKEFGWQWRIPLQTRTGNGYVYSSQFAKDVEVEEQFASSLEGDMLADLRVLRFETGRREKFWNRNCVSIGLSGGFLEPLESTSIYLIQQGITYFLELFPEDVESPIRANEYNRMMDMEFERIRDFLILHYYATEREDSSFWKHMKNLKIPHSLSEKIELFRERGYVESYKYGLFLEPSWVAVYYGQGIIPCNYDSRVDLFPSHEIETNLNKLRRHIEIAANNMMSHDRWLKQYIESFSTGRLN</sequence>
<dbReference type="EMBL" id="JBHTBR010000009">
    <property type="protein sequence ID" value="MFC7292933.1"/>
    <property type="molecule type" value="Genomic_DNA"/>
</dbReference>
<evidence type="ECO:0000313" key="1">
    <source>
        <dbReference type="EMBL" id="MFC7292933.1"/>
    </source>
</evidence>
<gene>
    <name evidence="1" type="ORF">ACFQS8_15015</name>
</gene>
<keyword evidence="1" id="KW-0560">Oxidoreductase</keyword>
<dbReference type="InterPro" id="IPR033856">
    <property type="entry name" value="Trp_halogen"/>
</dbReference>
<dbReference type="EC" id="1.14.19.-" evidence="1"/>
<dbReference type="InterPro" id="IPR036188">
    <property type="entry name" value="FAD/NAD-bd_sf"/>
</dbReference>
<protein>
    <submittedName>
        <fullName evidence="1">Tryptophan halogenase family protein</fullName>
        <ecNumber evidence="1">1.14.19.-</ecNumber>
    </submittedName>
</protein>
<evidence type="ECO:0000313" key="2">
    <source>
        <dbReference type="Proteomes" id="UP001596492"/>
    </source>
</evidence>
<organism evidence="1 2">
    <name type="scientific">Hirschia litorea</name>
    <dbReference type="NCBI Taxonomy" id="1199156"/>
    <lineage>
        <taxon>Bacteria</taxon>
        <taxon>Pseudomonadati</taxon>
        <taxon>Pseudomonadota</taxon>
        <taxon>Alphaproteobacteria</taxon>
        <taxon>Hyphomonadales</taxon>
        <taxon>Hyphomonadaceae</taxon>
        <taxon>Hirschia</taxon>
    </lineage>
</organism>